<reference evidence="9 10" key="1">
    <citation type="journal article" date="2015" name="Genome Announc.">
        <title>Draft Genome Sequence and Gene Annotation of the Entomopathogenic Fungus Verticillium hemipterigenum.</title>
        <authorList>
            <person name="Horn F."/>
            <person name="Habel A."/>
            <person name="Scharf D.H."/>
            <person name="Dworschak J."/>
            <person name="Brakhage A.A."/>
            <person name="Guthke R."/>
            <person name="Hertweck C."/>
            <person name="Linde J."/>
        </authorList>
    </citation>
    <scope>NUCLEOTIDE SEQUENCE [LARGE SCALE GENOMIC DNA]</scope>
</reference>
<feature type="transmembrane region" description="Helical" evidence="7">
    <location>
        <begin position="226"/>
        <end position="247"/>
    </location>
</feature>
<keyword evidence="5 7" id="KW-0472">Membrane</keyword>
<dbReference type="OrthoDB" id="3900342at2759"/>
<dbReference type="GO" id="GO:0055085">
    <property type="term" value="P:transmembrane transport"/>
    <property type="evidence" value="ECO:0007669"/>
    <property type="project" value="InterPro"/>
</dbReference>
<keyword evidence="2" id="KW-0813">Transport</keyword>
<feature type="transmembrane region" description="Helical" evidence="7">
    <location>
        <begin position="403"/>
        <end position="424"/>
    </location>
</feature>
<comment type="subcellular location">
    <subcellularLocation>
        <location evidence="1">Membrane</location>
        <topology evidence="1">Multi-pass membrane protein</topology>
    </subcellularLocation>
</comment>
<feature type="transmembrane region" description="Helical" evidence="7">
    <location>
        <begin position="528"/>
        <end position="546"/>
    </location>
</feature>
<dbReference type="Gene3D" id="1.20.1740.10">
    <property type="entry name" value="Amino acid/polyamine transporter I"/>
    <property type="match status" value="1"/>
</dbReference>
<evidence type="ECO:0000256" key="7">
    <source>
        <dbReference type="SAM" id="Phobius"/>
    </source>
</evidence>
<feature type="transmembrane region" description="Helical" evidence="7">
    <location>
        <begin position="342"/>
        <end position="365"/>
    </location>
</feature>
<keyword evidence="3 7" id="KW-0812">Transmembrane</keyword>
<evidence type="ECO:0000313" key="9">
    <source>
        <dbReference type="EMBL" id="CEJ81248.1"/>
    </source>
</evidence>
<feature type="transmembrane region" description="Helical" evidence="7">
    <location>
        <begin position="296"/>
        <end position="314"/>
    </location>
</feature>
<evidence type="ECO:0000256" key="6">
    <source>
        <dbReference type="SAM" id="MobiDB-lite"/>
    </source>
</evidence>
<evidence type="ECO:0000256" key="2">
    <source>
        <dbReference type="ARBA" id="ARBA00022448"/>
    </source>
</evidence>
<protein>
    <submittedName>
        <fullName evidence="9">Putative Pc22g16190 protein</fullName>
    </submittedName>
</protein>
<feature type="transmembrane region" description="Helical" evidence="7">
    <location>
        <begin position="473"/>
        <end position="493"/>
    </location>
</feature>
<dbReference type="Proteomes" id="UP000039046">
    <property type="component" value="Unassembled WGS sequence"/>
</dbReference>
<evidence type="ECO:0000256" key="5">
    <source>
        <dbReference type="ARBA" id="ARBA00023136"/>
    </source>
</evidence>
<feature type="domain" description="Amino acid permease/ SLC12A" evidence="8">
    <location>
        <begin position="401"/>
        <end position="674"/>
    </location>
</feature>
<evidence type="ECO:0000256" key="3">
    <source>
        <dbReference type="ARBA" id="ARBA00022692"/>
    </source>
</evidence>
<evidence type="ECO:0000256" key="4">
    <source>
        <dbReference type="ARBA" id="ARBA00022989"/>
    </source>
</evidence>
<dbReference type="PANTHER" id="PTHR43495">
    <property type="entry name" value="GABA PERMEASE"/>
    <property type="match status" value="1"/>
</dbReference>
<dbReference type="STRING" id="1531966.A0A0A1SLT2"/>
<feature type="transmembrane region" description="Helical" evidence="7">
    <location>
        <begin position="646"/>
        <end position="666"/>
    </location>
</feature>
<evidence type="ECO:0000313" key="10">
    <source>
        <dbReference type="Proteomes" id="UP000039046"/>
    </source>
</evidence>
<feature type="compositionally biased region" description="Polar residues" evidence="6">
    <location>
        <begin position="81"/>
        <end position="101"/>
    </location>
</feature>
<feature type="domain" description="Amino acid permease/ SLC12A" evidence="8">
    <location>
        <begin position="153"/>
        <end position="370"/>
    </location>
</feature>
<dbReference type="EMBL" id="CDHN01000001">
    <property type="protein sequence ID" value="CEJ81248.1"/>
    <property type="molecule type" value="Genomic_DNA"/>
</dbReference>
<feature type="transmembrane region" description="Helical" evidence="7">
    <location>
        <begin position="267"/>
        <end position="289"/>
    </location>
</feature>
<proteinExistence type="predicted"/>
<feature type="transmembrane region" description="Helical" evidence="7">
    <location>
        <begin position="151"/>
        <end position="169"/>
    </location>
</feature>
<dbReference type="AlphaFoldDB" id="A0A0A1SLT2"/>
<keyword evidence="4 7" id="KW-1133">Transmembrane helix</keyword>
<accession>A0A0A1SLT2</accession>
<sequence>MSRQSVFDFSFVPDWWYTPDRRRREDYELGEQEQQQEEQQQPPSNDTPIILEPPPALALTPPTEDDTVSAGFSPPSRAGSHLTQTSVSGSNLGRDSSSVQCPPTPDDGANADAMAGRAGVIRPIKAEVHHDSKSVFVKPGKGRELHRKLRGIHIAMIAVNATLGSGLYWRGGQVLELGGPLSTLLAFLLPGILAMAVMQCITEMLCIWPIPGALSAYVSEFVDVELGIVVGLLYWFTYAASFAALIATCAAEMHYWGVGGPAFDGTVLYFLIPLFLILLNCFSVIIYGWLEVITSFIKLSFLLAVIVIMVLVNLRGDHAKGIQYWSNAVEYDTDAANSWGNAFIMCISIASFAYVGVEVVAASALEARWPTVKRDGPERADSNLSNSSTQEPVVGQTLKFSSIFIPFIITAAYVIAGLLASFNISRSDYRLPRLSWRTKQPESSLSNSTTKGSTISAFVIISKEAHMGMMDQLINVFLVFTVMSCASTNLYVASRTLFGLTARLDEATNQSLMFRFLAWFGKTNRFRVPMRAVIFSAVSFCWVPFLQLDGESRDISTFIEILSTMATNSVIIVWAFECLAFIRYYHCLERHKEALQEENVAQVDRWGPDYPYRSPFQPIMAYLALAGCVFVLVVANSSLMWKGFHLTPFLSTFLLQIVFVFVYLALKFRSRSWAMVDLSNPDVVARKITKLNDIRLQTLDDNENIRNQQK</sequence>
<dbReference type="GO" id="GO:0016020">
    <property type="term" value="C:membrane"/>
    <property type="evidence" value="ECO:0007669"/>
    <property type="project" value="UniProtKB-SubCell"/>
</dbReference>
<dbReference type="InterPro" id="IPR004841">
    <property type="entry name" value="AA-permease/SLC12A_dom"/>
</dbReference>
<evidence type="ECO:0000256" key="1">
    <source>
        <dbReference type="ARBA" id="ARBA00004141"/>
    </source>
</evidence>
<feature type="transmembrane region" description="Helical" evidence="7">
    <location>
        <begin position="558"/>
        <end position="582"/>
    </location>
</feature>
<keyword evidence="10" id="KW-1185">Reference proteome</keyword>
<feature type="transmembrane region" description="Helical" evidence="7">
    <location>
        <begin position="181"/>
        <end position="205"/>
    </location>
</feature>
<dbReference type="PANTHER" id="PTHR43495:SF5">
    <property type="entry name" value="GAMMA-AMINOBUTYRIC ACID PERMEASE"/>
    <property type="match status" value="1"/>
</dbReference>
<dbReference type="HOGENOM" id="CLU_024512_1_0_1"/>
<gene>
    <name evidence="9" type="ORF">VHEMI01388</name>
</gene>
<feature type="region of interest" description="Disordered" evidence="6">
    <location>
        <begin position="26"/>
        <end position="111"/>
    </location>
</feature>
<organism evidence="9 10">
    <name type="scientific">[Torrubiella] hemipterigena</name>
    <dbReference type="NCBI Taxonomy" id="1531966"/>
    <lineage>
        <taxon>Eukaryota</taxon>
        <taxon>Fungi</taxon>
        <taxon>Dikarya</taxon>
        <taxon>Ascomycota</taxon>
        <taxon>Pezizomycotina</taxon>
        <taxon>Sordariomycetes</taxon>
        <taxon>Hypocreomycetidae</taxon>
        <taxon>Hypocreales</taxon>
        <taxon>Clavicipitaceae</taxon>
        <taxon>Clavicipitaceae incertae sedis</taxon>
        <taxon>'Torrubiella' clade</taxon>
    </lineage>
</organism>
<name>A0A0A1SLT2_9HYPO</name>
<evidence type="ECO:0000259" key="8">
    <source>
        <dbReference type="Pfam" id="PF00324"/>
    </source>
</evidence>
<dbReference type="Pfam" id="PF00324">
    <property type="entry name" value="AA_permease"/>
    <property type="match status" value="2"/>
</dbReference>
<feature type="transmembrane region" description="Helical" evidence="7">
    <location>
        <begin position="619"/>
        <end position="640"/>
    </location>
</feature>